<keyword evidence="2" id="KW-0677">Repeat</keyword>
<protein>
    <recommendedName>
        <fullName evidence="7">Peptidylamidoglycolate lyase</fullName>
    </recommendedName>
</protein>
<dbReference type="EMBL" id="CP054139">
    <property type="protein sequence ID" value="QKJ31909.1"/>
    <property type="molecule type" value="Genomic_DNA"/>
</dbReference>
<organism evidence="5 6">
    <name type="scientific">Mucilaginibacter mali</name>
    <dbReference type="NCBI Taxonomy" id="2740462"/>
    <lineage>
        <taxon>Bacteria</taxon>
        <taxon>Pseudomonadati</taxon>
        <taxon>Bacteroidota</taxon>
        <taxon>Sphingobacteriia</taxon>
        <taxon>Sphingobacteriales</taxon>
        <taxon>Sphingobacteriaceae</taxon>
        <taxon>Mucilaginibacter</taxon>
    </lineage>
</organism>
<dbReference type="RefSeq" id="WP_173416563.1">
    <property type="nucleotide sequence ID" value="NZ_CP054139.1"/>
</dbReference>
<dbReference type="PROSITE" id="PS51125">
    <property type="entry name" value="NHL"/>
    <property type="match status" value="3"/>
</dbReference>
<evidence type="ECO:0000256" key="4">
    <source>
        <dbReference type="PROSITE-ProRule" id="PRU00504"/>
    </source>
</evidence>
<dbReference type="Proteomes" id="UP000505355">
    <property type="component" value="Chromosome"/>
</dbReference>
<keyword evidence="1" id="KW-0732">Signal</keyword>
<dbReference type="Gene3D" id="2.120.10.30">
    <property type="entry name" value="TolB, C-terminal domain"/>
    <property type="match status" value="1"/>
</dbReference>
<evidence type="ECO:0000256" key="3">
    <source>
        <dbReference type="ARBA" id="ARBA00023180"/>
    </source>
</evidence>
<dbReference type="KEGG" id="mmab:HQ865_19780"/>
<dbReference type="AlphaFoldDB" id="A0A7D4QVU0"/>
<gene>
    <name evidence="5" type="ORF">HQ865_19780</name>
</gene>
<evidence type="ECO:0000256" key="1">
    <source>
        <dbReference type="ARBA" id="ARBA00022729"/>
    </source>
</evidence>
<evidence type="ECO:0000256" key="2">
    <source>
        <dbReference type="ARBA" id="ARBA00022737"/>
    </source>
</evidence>
<accession>A0A7D4QVU0</accession>
<feature type="repeat" description="NHL" evidence="4">
    <location>
        <begin position="161"/>
        <end position="200"/>
    </location>
</feature>
<feature type="repeat" description="NHL" evidence="4">
    <location>
        <begin position="109"/>
        <end position="153"/>
    </location>
</feature>
<proteinExistence type="predicted"/>
<reference evidence="5 6" key="1">
    <citation type="submission" date="2020-05" db="EMBL/GenBank/DDBJ databases">
        <title>Mucilaginibacter mali sp. nov.</title>
        <authorList>
            <person name="Kim H.S."/>
            <person name="Lee K.C."/>
            <person name="Suh M.K."/>
            <person name="Kim J.-S."/>
            <person name="Han K.-I."/>
            <person name="Eom M.K."/>
            <person name="Shin Y.K."/>
            <person name="Lee J.-S."/>
        </authorList>
    </citation>
    <scope>NUCLEOTIDE SEQUENCE [LARGE SCALE GENOMIC DNA]</scope>
    <source>
        <strain evidence="5 6">G2-14</strain>
    </source>
</reference>
<dbReference type="Pfam" id="PF01436">
    <property type="entry name" value="NHL"/>
    <property type="match status" value="3"/>
</dbReference>
<evidence type="ECO:0000313" key="6">
    <source>
        <dbReference type="Proteomes" id="UP000505355"/>
    </source>
</evidence>
<keyword evidence="3" id="KW-0325">Glycoprotein</keyword>
<keyword evidence="6" id="KW-1185">Reference proteome</keyword>
<dbReference type="InterPro" id="IPR001258">
    <property type="entry name" value="NHL_repeat"/>
</dbReference>
<dbReference type="CDD" id="cd14958">
    <property type="entry name" value="NHL_PAL_like"/>
    <property type="match status" value="1"/>
</dbReference>
<sequence>MKNWPALPDTLHLGNPAGIGVDTSQNIFVFRRGSRVWPLIGAKPTTPIAQKTVLLLDNKTGKLISSWGDHLFVMPHGLTVDSADNVWLTDVGLHQVFKFTHDGKLLMRLGVAGIPGNDARHFDQPTDVAVAPDGSFYVSDGYGNSRVVKFSSAGKYLLQWGTKGSSNGQFNIPHGITLDGAGNVYVADRENNRIEVFGPNGKFLKQIANKGFGRICGITYSRVARQLIFVDDPTSWLSLKHHGSSVILCDTVARVFASIGPDGRQPVTWYHDVAIDRKGNIFTADILNNKVGKFRWAGTR</sequence>
<evidence type="ECO:0008006" key="7">
    <source>
        <dbReference type="Google" id="ProtNLM"/>
    </source>
</evidence>
<dbReference type="PANTHER" id="PTHR10680">
    <property type="entry name" value="PEPTIDYL-GLYCINE ALPHA-AMIDATING MONOOXYGENASE"/>
    <property type="match status" value="1"/>
</dbReference>
<name>A0A7D4QVU0_9SPHI</name>
<dbReference type="PANTHER" id="PTHR10680:SF38">
    <property type="entry name" value="BLL1368 PROTEIN"/>
    <property type="match status" value="1"/>
</dbReference>
<dbReference type="SUPFAM" id="SSF101898">
    <property type="entry name" value="NHL repeat"/>
    <property type="match status" value="1"/>
</dbReference>
<evidence type="ECO:0000313" key="5">
    <source>
        <dbReference type="EMBL" id="QKJ31909.1"/>
    </source>
</evidence>
<feature type="repeat" description="NHL" evidence="4">
    <location>
        <begin position="61"/>
        <end position="102"/>
    </location>
</feature>
<dbReference type="InterPro" id="IPR011042">
    <property type="entry name" value="6-blade_b-propeller_TolB-like"/>
</dbReference>